<evidence type="ECO:0000313" key="5">
    <source>
        <dbReference type="EMBL" id="RAI73766.1"/>
    </source>
</evidence>
<evidence type="ECO:0000313" key="6">
    <source>
        <dbReference type="Proteomes" id="UP000249016"/>
    </source>
</evidence>
<dbReference type="RefSeq" id="WP_111340641.1">
    <property type="nucleotide sequence ID" value="NZ_QLII01000001.1"/>
</dbReference>
<dbReference type="AlphaFoldDB" id="A0A327NIC3"/>
<dbReference type="SUPFAM" id="SSF117074">
    <property type="entry name" value="Hypothetical protein PA1324"/>
    <property type="match status" value="2"/>
</dbReference>
<reference evidence="5 6" key="1">
    <citation type="submission" date="2018-06" db="EMBL/GenBank/DDBJ databases">
        <title>Spirosoma sp. HMF3257 Genome sequencing and assembly.</title>
        <authorList>
            <person name="Kang H."/>
            <person name="Cha I."/>
            <person name="Kim H."/>
            <person name="Kang J."/>
            <person name="Joh K."/>
        </authorList>
    </citation>
    <scope>NUCLEOTIDE SEQUENCE [LARGE SCALE GENOMIC DNA]</scope>
    <source>
        <strain evidence="5 6">HMF3257</strain>
    </source>
</reference>
<gene>
    <name evidence="5" type="ORF">HMF3257_03960</name>
</gene>
<dbReference type="Pfam" id="PF17210">
    <property type="entry name" value="SdrD_B"/>
    <property type="match status" value="1"/>
</dbReference>
<dbReference type="InterPro" id="IPR051417">
    <property type="entry name" value="SDr/BOS_complex"/>
</dbReference>
<dbReference type="InterPro" id="IPR026444">
    <property type="entry name" value="Secre_tail"/>
</dbReference>
<evidence type="ECO:0000259" key="4">
    <source>
        <dbReference type="Pfam" id="PF17210"/>
    </source>
</evidence>
<dbReference type="NCBIfam" id="TIGR04183">
    <property type="entry name" value="Por_Secre_tail"/>
    <property type="match status" value="1"/>
</dbReference>
<dbReference type="PANTHER" id="PTHR23303">
    <property type="entry name" value="CARBOXYPEPTIDASE REGULATORY REGION-CONTAINING"/>
    <property type="match status" value="1"/>
</dbReference>
<keyword evidence="3" id="KW-0732">Signal</keyword>
<dbReference type="InterPro" id="IPR033764">
    <property type="entry name" value="Sdr_B"/>
</dbReference>
<keyword evidence="2" id="KW-0964">Secreted</keyword>
<dbReference type="PANTHER" id="PTHR23303:SF15">
    <property type="entry name" value="COLOSSIN-A"/>
    <property type="match status" value="1"/>
</dbReference>
<protein>
    <recommendedName>
        <fullName evidence="4">SD-repeat containing protein B domain-containing protein</fullName>
    </recommendedName>
</protein>
<feature type="domain" description="SD-repeat containing protein B" evidence="4">
    <location>
        <begin position="1"/>
        <end position="113"/>
    </location>
</feature>
<dbReference type="GO" id="GO:0005576">
    <property type="term" value="C:extracellular region"/>
    <property type="evidence" value="ECO:0007669"/>
    <property type="project" value="UniProtKB-SubCell"/>
</dbReference>
<comment type="caution">
    <text evidence="5">The sequence shown here is derived from an EMBL/GenBank/DDBJ whole genome shotgun (WGS) entry which is preliminary data.</text>
</comment>
<dbReference type="Gene3D" id="2.60.40.10">
    <property type="entry name" value="Immunoglobulins"/>
    <property type="match status" value="1"/>
</dbReference>
<sequence length="144" mass="14963">MGDFVWNDANANGQQDANELGVPNVTVQLINATTGAVVSTTTTDASGKYILPNIDPGTYIIKYTAPGGYTFTTPLTGPTGTDSNVTSSTGNVGSTAPFSITAGQQELTVDAGLKPVGAIIGDFVWNDTNGNGFRIRASQVFQVW</sequence>
<organism evidence="5 6">
    <name type="scientific">Spirosoma telluris</name>
    <dbReference type="NCBI Taxonomy" id="2183553"/>
    <lineage>
        <taxon>Bacteria</taxon>
        <taxon>Pseudomonadati</taxon>
        <taxon>Bacteroidota</taxon>
        <taxon>Cytophagia</taxon>
        <taxon>Cytophagales</taxon>
        <taxon>Cytophagaceae</taxon>
        <taxon>Spirosoma</taxon>
    </lineage>
</organism>
<dbReference type="EMBL" id="QLII01000001">
    <property type="protein sequence ID" value="RAI73766.1"/>
    <property type="molecule type" value="Genomic_DNA"/>
</dbReference>
<keyword evidence="6" id="KW-1185">Reference proteome</keyword>
<dbReference type="InterPro" id="IPR013783">
    <property type="entry name" value="Ig-like_fold"/>
</dbReference>
<evidence type="ECO:0000256" key="3">
    <source>
        <dbReference type="ARBA" id="ARBA00022729"/>
    </source>
</evidence>
<evidence type="ECO:0000256" key="2">
    <source>
        <dbReference type="ARBA" id="ARBA00022525"/>
    </source>
</evidence>
<proteinExistence type="predicted"/>
<dbReference type="Proteomes" id="UP000249016">
    <property type="component" value="Unassembled WGS sequence"/>
</dbReference>
<evidence type="ECO:0000256" key="1">
    <source>
        <dbReference type="ARBA" id="ARBA00004613"/>
    </source>
</evidence>
<comment type="subcellular location">
    <subcellularLocation>
        <location evidence="1">Secreted</location>
    </subcellularLocation>
</comment>
<accession>A0A327NIC3</accession>
<name>A0A327NIC3_9BACT</name>